<protein>
    <submittedName>
        <fullName evidence="1">Uncharacterized protein</fullName>
    </submittedName>
</protein>
<proteinExistence type="predicted"/>
<gene>
    <name evidence="1" type="ORF">LLUT_LOCUS20701</name>
</gene>
<accession>A0AAV1XDH2</accession>
<dbReference type="AlphaFoldDB" id="A0AAV1XDH2"/>
<name>A0AAV1XDH2_LUPLU</name>
<dbReference type="Proteomes" id="UP001497480">
    <property type="component" value="Unassembled WGS sequence"/>
</dbReference>
<reference evidence="1 2" key="1">
    <citation type="submission" date="2024-03" db="EMBL/GenBank/DDBJ databases">
        <authorList>
            <person name="Martinez-Hernandez J."/>
        </authorList>
    </citation>
    <scope>NUCLEOTIDE SEQUENCE [LARGE SCALE GENOMIC DNA]</scope>
</reference>
<evidence type="ECO:0000313" key="2">
    <source>
        <dbReference type="Proteomes" id="UP001497480"/>
    </source>
</evidence>
<dbReference type="Gene3D" id="3.50.50.60">
    <property type="entry name" value="FAD/NAD(P)-binding domain"/>
    <property type="match status" value="1"/>
</dbReference>
<dbReference type="InterPro" id="IPR036188">
    <property type="entry name" value="FAD/NAD-bd_sf"/>
</dbReference>
<evidence type="ECO:0000313" key="1">
    <source>
        <dbReference type="EMBL" id="CAL0319641.1"/>
    </source>
</evidence>
<dbReference type="EMBL" id="CAXHTB010000014">
    <property type="protein sequence ID" value="CAL0319641.1"/>
    <property type="molecule type" value="Genomic_DNA"/>
</dbReference>
<sequence>MIPNVTEAKVSSGSRGNYCPFGTTRVKRLKNIDLIGNAPGHSMKALDVDTVKDVTVRLIREVMLKMIVMKVNEIDGAPRIVLHLAASFE</sequence>
<comment type="caution">
    <text evidence="1">The sequence shown here is derived from an EMBL/GenBank/DDBJ whole genome shotgun (WGS) entry which is preliminary data.</text>
</comment>
<dbReference type="Pfam" id="PF01946">
    <property type="entry name" value="Thi4"/>
    <property type="match status" value="1"/>
</dbReference>
<keyword evidence="2" id="KW-1185">Reference proteome</keyword>
<organism evidence="1 2">
    <name type="scientific">Lupinus luteus</name>
    <name type="common">European yellow lupine</name>
    <dbReference type="NCBI Taxonomy" id="3873"/>
    <lineage>
        <taxon>Eukaryota</taxon>
        <taxon>Viridiplantae</taxon>
        <taxon>Streptophyta</taxon>
        <taxon>Embryophyta</taxon>
        <taxon>Tracheophyta</taxon>
        <taxon>Spermatophyta</taxon>
        <taxon>Magnoliopsida</taxon>
        <taxon>eudicotyledons</taxon>
        <taxon>Gunneridae</taxon>
        <taxon>Pentapetalae</taxon>
        <taxon>rosids</taxon>
        <taxon>fabids</taxon>
        <taxon>Fabales</taxon>
        <taxon>Fabaceae</taxon>
        <taxon>Papilionoideae</taxon>
        <taxon>50 kb inversion clade</taxon>
        <taxon>genistoids sensu lato</taxon>
        <taxon>core genistoids</taxon>
        <taxon>Genisteae</taxon>
        <taxon>Lupinus</taxon>
    </lineage>
</organism>